<protein>
    <submittedName>
        <fullName evidence="1">Uncharacterized protein</fullName>
    </submittedName>
</protein>
<sequence>MTKFILRMYRNTDFADAGVTFSHERVDGEVEVRFEDTGTEPNAIIMGVNAIPFGPPIGIIIFLTIPEDVTLGEIDNFTLDGSGFGINLGRPDGFAQTRVFPYRLYASVPTVWGTCLGYGGVTDRSWLVRTKAKTRSSYRNNLTISGIDAL</sequence>
<comment type="caution">
    <text evidence="1">The sequence shown here is derived from an EMBL/GenBank/DDBJ whole genome shotgun (WGS) entry which is preliminary data.</text>
</comment>
<dbReference type="AlphaFoldDB" id="A0A7D9E3A7"/>
<evidence type="ECO:0000313" key="2">
    <source>
        <dbReference type="Proteomes" id="UP001152795"/>
    </source>
</evidence>
<proteinExistence type="predicted"/>
<gene>
    <name evidence="1" type="ORF">PACLA_8A050144</name>
</gene>
<name>A0A7D9E3A7_PARCT</name>
<dbReference type="Proteomes" id="UP001152795">
    <property type="component" value="Unassembled WGS sequence"/>
</dbReference>
<keyword evidence="2" id="KW-1185">Reference proteome</keyword>
<organism evidence="1 2">
    <name type="scientific">Paramuricea clavata</name>
    <name type="common">Red gorgonian</name>
    <name type="synonym">Violescent sea-whip</name>
    <dbReference type="NCBI Taxonomy" id="317549"/>
    <lineage>
        <taxon>Eukaryota</taxon>
        <taxon>Metazoa</taxon>
        <taxon>Cnidaria</taxon>
        <taxon>Anthozoa</taxon>
        <taxon>Octocorallia</taxon>
        <taxon>Malacalcyonacea</taxon>
        <taxon>Plexauridae</taxon>
        <taxon>Paramuricea</taxon>
    </lineage>
</organism>
<evidence type="ECO:0000313" key="1">
    <source>
        <dbReference type="EMBL" id="CAB3999695.1"/>
    </source>
</evidence>
<reference evidence="1" key="1">
    <citation type="submission" date="2020-04" db="EMBL/GenBank/DDBJ databases">
        <authorList>
            <person name="Alioto T."/>
            <person name="Alioto T."/>
            <person name="Gomez Garrido J."/>
        </authorList>
    </citation>
    <scope>NUCLEOTIDE SEQUENCE</scope>
    <source>
        <strain evidence="1">A484AB</strain>
    </source>
</reference>
<dbReference type="EMBL" id="CACRXK020003653">
    <property type="protein sequence ID" value="CAB3999695.1"/>
    <property type="molecule type" value="Genomic_DNA"/>
</dbReference>
<accession>A0A7D9E3A7</accession>